<organism evidence="13 14">
    <name type="scientific">Ridgeia piscesae</name>
    <name type="common">Tubeworm</name>
    <dbReference type="NCBI Taxonomy" id="27915"/>
    <lineage>
        <taxon>Eukaryota</taxon>
        <taxon>Metazoa</taxon>
        <taxon>Spiralia</taxon>
        <taxon>Lophotrochozoa</taxon>
        <taxon>Annelida</taxon>
        <taxon>Polychaeta</taxon>
        <taxon>Sedentaria</taxon>
        <taxon>Canalipalpata</taxon>
        <taxon>Sabellida</taxon>
        <taxon>Siboglinidae</taxon>
        <taxon>Ridgeia</taxon>
    </lineage>
</organism>
<evidence type="ECO:0000256" key="7">
    <source>
        <dbReference type="ARBA" id="ARBA00023065"/>
    </source>
</evidence>
<evidence type="ECO:0000313" key="14">
    <source>
        <dbReference type="Proteomes" id="UP001209878"/>
    </source>
</evidence>
<evidence type="ECO:0000256" key="3">
    <source>
        <dbReference type="ARBA" id="ARBA00022461"/>
    </source>
</evidence>
<dbReference type="Pfam" id="PF00858">
    <property type="entry name" value="ASC"/>
    <property type="match status" value="1"/>
</dbReference>
<evidence type="ECO:0000256" key="10">
    <source>
        <dbReference type="ARBA" id="ARBA00023303"/>
    </source>
</evidence>
<comment type="similarity">
    <text evidence="11">Belongs to the amiloride-sensitive sodium channel (TC 1.A.6) family.</text>
</comment>
<evidence type="ECO:0000256" key="12">
    <source>
        <dbReference type="SAM" id="Phobius"/>
    </source>
</evidence>
<dbReference type="PANTHER" id="PTHR11690:SF248">
    <property type="entry name" value="PICKPOCKET 17, ISOFORM A"/>
    <property type="match status" value="1"/>
</dbReference>
<dbReference type="PRINTS" id="PR01078">
    <property type="entry name" value="AMINACHANNEL"/>
</dbReference>
<evidence type="ECO:0008006" key="15">
    <source>
        <dbReference type="Google" id="ProtNLM"/>
    </source>
</evidence>
<feature type="transmembrane region" description="Helical" evidence="12">
    <location>
        <begin position="167"/>
        <end position="191"/>
    </location>
</feature>
<keyword evidence="14" id="KW-1185">Reference proteome</keyword>
<proteinExistence type="inferred from homology"/>
<dbReference type="AlphaFoldDB" id="A0AAD9P093"/>
<keyword evidence="2 11" id="KW-0813">Transport</keyword>
<keyword evidence="4 11" id="KW-0812">Transmembrane</keyword>
<evidence type="ECO:0000256" key="9">
    <source>
        <dbReference type="ARBA" id="ARBA00023201"/>
    </source>
</evidence>
<evidence type="ECO:0000256" key="2">
    <source>
        <dbReference type="ARBA" id="ARBA00022448"/>
    </source>
</evidence>
<dbReference type="EMBL" id="JAODUO010000226">
    <property type="protein sequence ID" value="KAK2185710.1"/>
    <property type="molecule type" value="Genomic_DNA"/>
</dbReference>
<evidence type="ECO:0000256" key="8">
    <source>
        <dbReference type="ARBA" id="ARBA00023136"/>
    </source>
</evidence>
<keyword evidence="3 11" id="KW-0894">Sodium channel</keyword>
<dbReference type="InterPro" id="IPR001873">
    <property type="entry name" value="ENaC"/>
</dbReference>
<sequence length="213" mass="24453">MKTCFQRHLMEKCGCYSTQFPVGRNSTAYAGINVHALRPCEDDTQEGIAEYLSCAEEMKMLYQTDQIRCSDECPHTCSEVHYDYSISQSAWPSIIKQNAVLNELYWRSAYLWSTLDLLNGIEQSEFISNNVLVVEVYFETFQYEELRTEPSYQMTDLLSDIGGQGGLWLGISVVAMCELIELLIDFIVLMLMRLQMARKTRVGSPVLPLQLRQ</sequence>
<evidence type="ECO:0000256" key="5">
    <source>
        <dbReference type="ARBA" id="ARBA00022989"/>
    </source>
</evidence>
<keyword evidence="9 11" id="KW-0739">Sodium transport</keyword>
<keyword evidence="10 11" id="KW-0407">Ion channel</keyword>
<dbReference type="Gene3D" id="1.10.287.770">
    <property type="entry name" value="YojJ-like"/>
    <property type="match status" value="1"/>
</dbReference>
<evidence type="ECO:0000313" key="13">
    <source>
        <dbReference type="EMBL" id="KAK2185710.1"/>
    </source>
</evidence>
<evidence type="ECO:0000256" key="6">
    <source>
        <dbReference type="ARBA" id="ARBA00023053"/>
    </source>
</evidence>
<dbReference type="PANTHER" id="PTHR11690">
    <property type="entry name" value="AMILORIDE-SENSITIVE SODIUM CHANNEL-RELATED"/>
    <property type="match status" value="1"/>
</dbReference>
<keyword evidence="7 11" id="KW-0406">Ion transport</keyword>
<comment type="caution">
    <text evidence="13">The sequence shown here is derived from an EMBL/GenBank/DDBJ whole genome shotgun (WGS) entry which is preliminary data.</text>
</comment>
<dbReference type="GO" id="GO:0015280">
    <property type="term" value="F:ligand-gated sodium channel activity"/>
    <property type="evidence" value="ECO:0007669"/>
    <property type="project" value="TreeGrafter"/>
</dbReference>
<dbReference type="GO" id="GO:0005886">
    <property type="term" value="C:plasma membrane"/>
    <property type="evidence" value="ECO:0007669"/>
    <property type="project" value="TreeGrafter"/>
</dbReference>
<reference evidence="13" key="1">
    <citation type="journal article" date="2023" name="Mol. Biol. Evol.">
        <title>Third-Generation Sequencing Reveals the Adaptive Role of the Epigenome in Three Deep-Sea Polychaetes.</title>
        <authorList>
            <person name="Perez M."/>
            <person name="Aroh O."/>
            <person name="Sun Y."/>
            <person name="Lan Y."/>
            <person name="Juniper S.K."/>
            <person name="Young C.R."/>
            <person name="Angers B."/>
            <person name="Qian P.Y."/>
        </authorList>
    </citation>
    <scope>NUCLEOTIDE SEQUENCE</scope>
    <source>
        <strain evidence="13">R07B-5</strain>
    </source>
</reference>
<dbReference type="Proteomes" id="UP001209878">
    <property type="component" value="Unassembled WGS sequence"/>
</dbReference>
<keyword evidence="5 12" id="KW-1133">Transmembrane helix</keyword>
<gene>
    <name evidence="13" type="ORF">NP493_226g08036</name>
</gene>
<name>A0AAD9P093_RIDPI</name>
<evidence type="ECO:0000256" key="11">
    <source>
        <dbReference type="RuleBase" id="RU000679"/>
    </source>
</evidence>
<protein>
    <recommendedName>
        <fullName evidence="15">Amiloride-sensitive sodium channel</fullName>
    </recommendedName>
</protein>
<keyword evidence="8 12" id="KW-0472">Membrane</keyword>
<keyword evidence="6" id="KW-0915">Sodium</keyword>
<evidence type="ECO:0000256" key="4">
    <source>
        <dbReference type="ARBA" id="ARBA00022692"/>
    </source>
</evidence>
<accession>A0AAD9P093</accession>
<comment type="subcellular location">
    <subcellularLocation>
        <location evidence="1">Membrane</location>
        <topology evidence="1">Multi-pass membrane protein</topology>
    </subcellularLocation>
</comment>
<evidence type="ECO:0000256" key="1">
    <source>
        <dbReference type="ARBA" id="ARBA00004141"/>
    </source>
</evidence>